<feature type="domain" description="Major facilitator superfamily (MFS) profile" evidence="8">
    <location>
        <begin position="12"/>
        <end position="399"/>
    </location>
</feature>
<dbReference type="CDD" id="cd06173">
    <property type="entry name" value="MFS_MefA_like"/>
    <property type="match status" value="1"/>
</dbReference>
<dbReference type="PANTHER" id="PTHR23513">
    <property type="entry name" value="INTEGRAL MEMBRANE EFFLUX PROTEIN-RELATED"/>
    <property type="match status" value="1"/>
</dbReference>
<dbReference type="OrthoDB" id="9775268at2"/>
<evidence type="ECO:0000259" key="8">
    <source>
        <dbReference type="PROSITE" id="PS50850"/>
    </source>
</evidence>
<feature type="transmembrane region" description="Helical" evidence="7">
    <location>
        <begin position="12"/>
        <end position="29"/>
    </location>
</feature>
<dbReference type="AlphaFoldDB" id="A0A1I4ZER7"/>
<feature type="transmembrane region" description="Helical" evidence="7">
    <location>
        <begin position="173"/>
        <end position="192"/>
    </location>
</feature>
<feature type="transmembrane region" description="Helical" evidence="7">
    <location>
        <begin position="309"/>
        <end position="333"/>
    </location>
</feature>
<dbReference type="GO" id="GO:0022857">
    <property type="term" value="F:transmembrane transporter activity"/>
    <property type="evidence" value="ECO:0007669"/>
    <property type="project" value="InterPro"/>
</dbReference>
<keyword evidence="10" id="KW-1185">Reference proteome</keyword>
<dbReference type="InterPro" id="IPR020846">
    <property type="entry name" value="MFS_dom"/>
</dbReference>
<dbReference type="EMBL" id="FOVF01000025">
    <property type="protein sequence ID" value="SFN48469.1"/>
    <property type="molecule type" value="Genomic_DNA"/>
</dbReference>
<feature type="transmembrane region" description="Helical" evidence="7">
    <location>
        <begin position="49"/>
        <end position="68"/>
    </location>
</feature>
<feature type="transmembrane region" description="Helical" evidence="7">
    <location>
        <begin position="345"/>
        <end position="368"/>
    </location>
</feature>
<accession>A0A1I4ZER7</accession>
<dbReference type="Pfam" id="PF05977">
    <property type="entry name" value="MFS_3"/>
    <property type="match status" value="1"/>
</dbReference>
<name>A0A1I4ZER7_9GAMM</name>
<dbReference type="GO" id="GO:0005886">
    <property type="term" value="C:plasma membrane"/>
    <property type="evidence" value="ECO:0007669"/>
    <property type="project" value="UniProtKB-SubCell"/>
</dbReference>
<sequence>MSGTFRSLRAINFRIWAAGAFVSNIGTWMQRTAQDWLVLAELTDRNATAVGIVMALQFGPPLLLLPLTGFVADHFDRRRLLMLTQTCMGLLALGLGLLTISGLAELWHVHVFAFLLGCVTAFDAPARQTFVSDMVAESELSNAVALNSTSFNAARLIGPAVAGLLIAVIGSGWVFVLNAVSFAAVIASLSLLRVGELRRHARAVRSRGSLLEGFRYVWKRPDLVAILTMLFLIATFGLNFPIYISTMSVTVFHGGAGQYGLLISTMAIGSVAGALMSARRASPRLSLLLIGATAFGLGMVVAASMPNHVLFGLVLVLVGASAQTFMTTANSIVQLSTEPAMRGRVLAILLALALGGTPIGAPIVGWVADTLGPRWAMGIGASSGLLAALVGIRYLVRYRHLRIRFGNGRIQFALDEPGSAPPHP</sequence>
<evidence type="ECO:0000313" key="10">
    <source>
        <dbReference type="Proteomes" id="UP000198575"/>
    </source>
</evidence>
<feature type="transmembrane region" description="Helical" evidence="7">
    <location>
        <begin position="285"/>
        <end position="303"/>
    </location>
</feature>
<feature type="transmembrane region" description="Helical" evidence="7">
    <location>
        <begin position="223"/>
        <end position="244"/>
    </location>
</feature>
<evidence type="ECO:0000256" key="7">
    <source>
        <dbReference type="SAM" id="Phobius"/>
    </source>
</evidence>
<evidence type="ECO:0000256" key="5">
    <source>
        <dbReference type="ARBA" id="ARBA00022989"/>
    </source>
</evidence>
<evidence type="ECO:0000256" key="4">
    <source>
        <dbReference type="ARBA" id="ARBA00022692"/>
    </source>
</evidence>
<reference evidence="9 10" key="1">
    <citation type="submission" date="2016-10" db="EMBL/GenBank/DDBJ databases">
        <authorList>
            <person name="de Groot N.N."/>
        </authorList>
    </citation>
    <scope>NUCLEOTIDE SEQUENCE [LARGE SCALE GENOMIC DNA]</scope>
    <source>
        <strain evidence="9 10">CGMCC 1.7659</strain>
    </source>
</reference>
<evidence type="ECO:0000256" key="1">
    <source>
        <dbReference type="ARBA" id="ARBA00004651"/>
    </source>
</evidence>
<gene>
    <name evidence="9" type="ORF">SAMN05216289_1259</name>
</gene>
<dbReference type="Gene3D" id="1.20.1250.20">
    <property type="entry name" value="MFS general substrate transporter like domains"/>
    <property type="match status" value="1"/>
</dbReference>
<evidence type="ECO:0000256" key="3">
    <source>
        <dbReference type="ARBA" id="ARBA00022475"/>
    </source>
</evidence>
<dbReference type="InterPro" id="IPR010290">
    <property type="entry name" value="TM_effector"/>
</dbReference>
<dbReference type="PANTHER" id="PTHR23513:SF11">
    <property type="entry name" value="STAPHYLOFERRIN A TRANSPORTER"/>
    <property type="match status" value="1"/>
</dbReference>
<evidence type="ECO:0000313" key="9">
    <source>
        <dbReference type="EMBL" id="SFN48469.1"/>
    </source>
</evidence>
<evidence type="ECO:0000256" key="6">
    <source>
        <dbReference type="ARBA" id="ARBA00023136"/>
    </source>
</evidence>
<dbReference type="Proteomes" id="UP000198575">
    <property type="component" value="Unassembled WGS sequence"/>
</dbReference>
<organism evidence="9 10">
    <name type="scientific">Dokdonella immobilis</name>
    <dbReference type="NCBI Taxonomy" id="578942"/>
    <lineage>
        <taxon>Bacteria</taxon>
        <taxon>Pseudomonadati</taxon>
        <taxon>Pseudomonadota</taxon>
        <taxon>Gammaproteobacteria</taxon>
        <taxon>Lysobacterales</taxon>
        <taxon>Rhodanobacteraceae</taxon>
        <taxon>Dokdonella</taxon>
    </lineage>
</organism>
<keyword evidence="3" id="KW-1003">Cell membrane</keyword>
<evidence type="ECO:0000256" key="2">
    <source>
        <dbReference type="ARBA" id="ARBA00022448"/>
    </source>
</evidence>
<dbReference type="PROSITE" id="PS50850">
    <property type="entry name" value="MFS"/>
    <property type="match status" value="1"/>
</dbReference>
<protein>
    <submittedName>
        <fullName evidence="9">Predicted arabinose efflux permease, MFS family</fullName>
    </submittedName>
</protein>
<dbReference type="SUPFAM" id="SSF103473">
    <property type="entry name" value="MFS general substrate transporter"/>
    <property type="match status" value="1"/>
</dbReference>
<feature type="transmembrane region" description="Helical" evidence="7">
    <location>
        <begin position="256"/>
        <end position="278"/>
    </location>
</feature>
<comment type="subcellular location">
    <subcellularLocation>
        <location evidence="1">Cell membrane</location>
        <topology evidence="1">Multi-pass membrane protein</topology>
    </subcellularLocation>
</comment>
<proteinExistence type="predicted"/>
<dbReference type="STRING" id="578942.SAMN05216289_1259"/>
<keyword evidence="5 7" id="KW-1133">Transmembrane helix</keyword>
<feature type="transmembrane region" description="Helical" evidence="7">
    <location>
        <begin position="374"/>
        <end position="396"/>
    </location>
</feature>
<dbReference type="RefSeq" id="WP_092409343.1">
    <property type="nucleotide sequence ID" value="NZ_FOVF01000025.1"/>
</dbReference>
<dbReference type="InterPro" id="IPR036259">
    <property type="entry name" value="MFS_trans_sf"/>
</dbReference>
<keyword evidence="6 7" id="KW-0472">Membrane</keyword>
<keyword evidence="2" id="KW-0813">Transport</keyword>
<keyword evidence="4 7" id="KW-0812">Transmembrane</keyword>